<evidence type="ECO:0000259" key="3">
    <source>
        <dbReference type="PROSITE" id="PS50110"/>
    </source>
</evidence>
<protein>
    <recommendedName>
        <fullName evidence="3">Response regulatory domain-containing protein</fullName>
    </recommendedName>
</protein>
<dbReference type="InterPro" id="IPR011006">
    <property type="entry name" value="CheY-like_superfamily"/>
</dbReference>
<dbReference type="PANTHER" id="PTHR44591">
    <property type="entry name" value="STRESS RESPONSE REGULATOR PROTEIN 1"/>
    <property type="match status" value="1"/>
</dbReference>
<feature type="modified residue" description="4-aspartylphosphate" evidence="2">
    <location>
        <position position="54"/>
    </location>
</feature>
<dbReference type="Gene3D" id="3.40.50.2300">
    <property type="match status" value="1"/>
</dbReference>
<dbReference type="Proteomes" id="UP000249185">
    <property type="component" value="Unassembled WGS sequence"/>
</dbReference>
<gene>
    <name evidence="4" type="ORF">DI556_18680</name>
</gene>
<name>A0A2W5N1R1_RHOSU</name>
<comment type="caution">
    <text evidence="4">The sequence shown here is derived from an EMBL/GenBank/DDBJ whole genome shotgun (WGS) entry which is preliminary data.</text>
</comment>
<dbReference type="InterPro" id="IPR001789">
    <property type="entry name" value="Sig_transdc_resp-reg_receiver"/>
</dbReference>
<dbReference type="EMBL" id="QFPW01000019">
    <property type="protein sequence ID" value="PZQ47014.1"/>
    <property type="molecule type" value="Genomic_DNA"/>
</dbReference>
<dbReference type="SUPFAM" id="SSF52172">
    <property type="entry name" value="CheY-like"/>
    <property type="match status" value="1"/>
</dbReference>
<dbReference type="Pfam" id="PF00072">
    <property type="entry name" value="Response_reg"/>
    <property type="match status" value="1"/>
</dbReference>
<accession>A0A2W5N1R1</accession>
<proteinExistence type="predicted"/>
<sequence length="129" mass="13619">MNRPATIAILDDDPGVREALTSFVRSLGHAARAYGSGEAFLAAAEADPDCLITDIQMPGLSGDALQARLIASGRPVPMIFMTAFPRAAVRARVLEAGAAGFLEKPVDCDEIARLLAVILDDRAPPQTFV</sequence>
<evidence type="ECO:0000256" key="1">
    <source>
        <dbReference type="ARBA" id="ARBA00022553"/>
    </source>
</evidence>
<feature type="domain" description="Response regulatory" evidence="3">
    <location>
        <begin position="6"/>
        <end position="119"/>
    </location>
</feature>
<dbReference type="PANTHER" id="PTHR44591:SF25">
    <property type="entry name" value="CHEMOTAXIS TWO-COMPONENT RESPONSE REGULATOR"/>
    <property type="match status" value="1"/>
</dbReference>
<evidence type="ECO:0000256" key="2">
    <source>
        <dbReference type="PROSITE-ProRule" id="PRU00169"/>
    </source>
</evidence>
<evidence type="ECO:0000313" key="5">
    <source>
        <dbReference type="Proteomes" id="UP000249185"/>
    </source>
</evidence>
<evidence type="ECO:0000313" key="4">
    <source>
        <dbReference type="EMBL" id="PZQ47014.1"/>
    </source>
</evidence>
<dbReference type="GO" id="GO:0000160">
    <property type="term" value="P:phosphorelay signal transduction system"/>
    <property type="evidence" value="ECO:0007669"/>
    <property type="project" value="InterPro"/>
</dbReference>
<dbReference type="InterPro" id="IPR050595">
    <property type="entry name" value="Bact_response_regulator"/>
</dbReference>
<dbReference type="PROSITE" id="PS50110">
    <property type="entry name" value="RESPONSE_REGULATORY"/>
    <property type="match status" value="1"/>
</dbReference>
<organism evidence="4 5">
    <name type="scientific">Rhodovulum sulfidophilum</name>
    <name type="common">Rhodobacter sulfidophilus</name>
    <dbReference type="NCBI Taxonomy" id="35806"/>
    <lineage>
        <taxon>Bacteria</taxon>
        <taxon>Pseudomonadati</taxon>
        <taxon>Pseudomonadota</taxon>
        <taxon>Alphaproteobacteria</taxon>
        <taxon>Rhodobacterales</taxon>
        <taxon>Paracoccaceae</taxon>
        <taxon>Rhodovulum</taxon>
    </lineage>
</organism>
<reference evidence="4 5" key="1">
    <citation type="submission" date="2017-08" db="EMBL/GenBank/DDBJ databases">
        <title>Infants hospitalized years apart are colonized by the same room-sourced microbial strains.</title>
        <authorList>
            <person name="Brooks B."/>
            <person name="Olm M.R."/>
            <person name="Firek B.A."/>
            <person name="Baker R."/>
            <person name="Thomas B.C."/>
            <person name="Morowitz M.J."/>
            <person name="Banfield J.F."/>
        </authorList>
    </citation>
    <scope>NUCLEOTIDE SEQUENCE [LARGE SCALE GENOMIC DNA]</scope>
    <source>
        <strain evidence="4">S2_005_002_R2_34</strain>
    </source>
</reference>
<dbReference type="AlphaFoldDB" id="A0A2W5N1R1"/>
<dbReference type="SMART" id="SM00448">
    <property type="entry name" value="REC"/>
    <property type="match status" value="1"/>
</dbReference>
<keyword evidence="1 2" id="KW-0597">Phosphoprotein</keyword>